<dbReference type="AlphaFoldDB" id="S7NPB3"/>
<keyword evidence="2" id="KW-1185">Reference proteome</keyword>
<organism evidence="1 2">
    <name type="scientific">Myotis brandtii</name>
    <name type="common">Brandt's bat</name>
    <dbReference type="NCBI Taxonomy" id="109478"/>
    <lineage>
        <taxon>Eukaryota</taxon>
        <taxon>Metazoa</taxon>
        <taxon>Chordata</taxon>
        <taxon>Craniata</taxon>
        <taxon>Vertebrata</taxon>
        <taxon>Euteleostomi</taxon>
        <taxon>Mammalia</taxon>
        <taxon>Eutheria</taxon>
        <taxon>Laurasiatheria</taxon>
        <taxon>Chiroptera</taxon>
        <taxon>Yangochiroptera</taxon>
        <taxon>Vespertilionidae</taxon>
        <taxon>Myotis</taxon>
    </lineage>
</organism>
<accession>S7NPB3</accession>
<sequence length="120" mass="12870">MLNPLGMPGGWSNVGTWPGDCTLAFKVHSDMGNKIRDDLQQAENFTPLANQPKVNRLSAPFPVQRGTCVSPTVVLSSALSTLSLTFSTAPTHCMQKRASISPSPLHLQLCATRLLGPLLD</sequence>
<evidence type="ECO:0000313" key="1">
    <source>
        <dbReference type="EMBL" id="EPQ19076.1"/>
    </source>
</evidence>
<evidence type="ECO:0000313" key="2">
    <source>
        <dbReference type="Proteomes" id="UP000052978"/>
    </source>
</evidence>
<gene>
    <name evidence="1" type="ORF">D623_10030995</name>
</gene>
<name>S7NPB3_MYOBR</name>
<dbReference type="Proteomes" id="UP000052978">
    <property type="component" value="Unassembled WGS sequence"/>
</dbReference>
<protein>
    <submittedName>
        <fullName evidence="1">Uncharacterized protein</fullName>
    </submittedName>
</protein>
<reference evidence="1 2" key="1">
    <citation type="journal article" date="2013" name="Nat. Commun.">
        <title>Genome analysis reveals insights into physiology and longevity of the Brandt's bat Myotis brandtii.</title>
        <authorList>
            <person name="Seim I."/>
            <person name="Fang X."/>
            <person name="Xiong Z."/>
            <person name="Lobanov A.V."/>
            <person name="Huang Z."/>
            <person name="Ma S."/>
            <person name="Feng Y."/>
            <person name="Turanov A.A."/>
            <person name="Zhu Y."/>
            <person name="Lenz T.L."/>
            <person name="Gerashchenko M.V."/>
            <person name="Fan D."/>
            <person name="Hee Yim S."/>
            <person name="Yao X."/>
            <person name="Jordan D."/>
            <person name="Xiong Y."/>
            <person name="Ma Y."/>
            <person name="Lyapunov A.N."/>
            <person name="Chen G."/>
            <person name="Kulakova O.I."/>
            <person name="Sun Y."/>
            <person name="Lee S.G."/>
            <person name="Bronson R.T."/>
            <person name="Moskalev A.A."/>
            <person name="Sunyaev S.R."/>
            <person name="Zhang G."/>
            <person name="Krogh A."/>
            <person name="Wang J."/>
            <person name="Gladyshev V.N."/>
        </authorList>
    </citation>
    <scope>NUCLEOTIDE SEQUENCE [LARGE SCALE GENOMIC DNA]</scope>
</reference>
<proteinExistence type="predicted"/>
<dbReference type="EMBL" id="KE164597">
    <property type="protein sequence ID" value="EPQ19076.1"/>
    <property type="molecule type" value="Genomic_DNA"/>
</dbReference>